<feature type="domain" description="Flavodoxin-like" evidence="8">
    <location>
        <begin position="6"/>
        <end position="150"/>
    </location>
</feature>
<dbReference type="SUPFAM" id="SSF63380">
    <property type="entry name" value="Riboflavin synthase domain-like"/>
    <property type="match status" value="1"/>
</dbReference>
<evidence type="ECO:0000259" key="8">
    <source>
        <dbReference type="PROSITE" id="PS50902"/>
    </source>
</evidence>
<dbReference type="InterPro" id="IPR017938">
    <property type="entry name" value="Riboflavin_synthase-like_b-brl"/>
</dbReference>
<keyword evidence="7" id="KW-0560">Oxidoreductase</keyword>
<dbReference type="Pfam" id="PF00175">
    <property type="entry name" value="NAD_binding_1"/>
    <property type="match status" value="1"/>
</dbReference>
<dbReference type="PANTHER" id="PTHR19384:SF10">
    <property type="entry name" value="NADPH-DEPENDENT DIFLAVIN OXIDOREDUCTASE 1"/>
    <property type="match status" value="1"/>
</dbReference>
<dbReference type="Gene3D" id="3.40.50.360">
    <property type="match status" value="1"/>
</dbReference>
<evidence type="ECO:0000256" key="4">
    <source>
        <dbReference type="ARBA" id="ARBA00022643"/>
    </source>
</evidence>
<dbReference type="PROSITE" id="PS51384">
    <property type="entry name" value="FAD_FR"/>
    <property type="match status" value="1"/>
</dbReference>
<dbReference type="InterPro" id="IPR001433">
    <property type="entry name" value="OxRdtase_FAD/NAD-bd"/>
</dbReference>
<dbReference type="InterPro" id="IPR003097">
    <property type="entry name" value="CysJ-like_FAD-binding"/>
</dbReference>
<dbReference type="GO" id="GO:0005829">
    <property type="term" value="C:cytosol"/>
    <property type="evidence" value="ECO:0007669"/>
    <property type="project" value="TreeGrafter"/>
</dbReference>
<dbReference type="Gene3D" id="2.40.30.10">
    <property type="entry name" value="Translation factors"/>
    <property type="match status" value="1"/>
</dbReference>
<evidence type="ECO:0000256" key="2">
    <source>
        <dbReference type="ARBA" id="ARBA00001974"/>
    </source>
</evidence>
<comment type="cofactor">
    <cofactor evidence="2">
        <name>FAD</name>
        <dbReference type="ChEBI" id="CHEBI:57692"/>
    </cofactor>
</comment>
<dbReference type="PANTHER" id="PTHR19384">
    <property type="entry name" value="NITRIC OXIDE SYNTHASE-RELATED"/>
    <property type="match status" value="1"/>
</dbReference>
<evidence type="ECO:0000256" key="6">
    <source>
        <dbReference type="ARBA" id="ARBA00022857"/>
    </source>
</evidence>
<dbReference type="Pfam" id="PF00258">
    <property type="entry name" value="Flavodoxin_1"/>
    <property type="match status" value="1"/>
</dbReference>
<dbReference type="GO" id="GO:0050660">
    <property type="term" value="F:flavin adenine dinucleotide binding"/>
    <property type="evidence" value="ECO:0007669"/>
    <property type="project" value="TreeGrafter"/>
</dbReference>
<comment type="cofactor">
    <cofactor evidence="1">
        <name>FMN</name>
        <dbReference type="ChEBI" id="CHEBI:58210"/>
    </cofactor>
</comment>
<evidence type="ECO:0000313" key="10">
    <source>
        <dbReference type="EMBL" id="GMM47802.1"/>
    </source>
</evidence>
<dbReference type="Pfam" id="PF00667">
    <property type="entry name" value="FAD_binding_1"/>
    <property type="match status" value="1"/>
</dbReference>
<feature type="domain" description="FAD-binding FR-type" evidence="9">
    <location>
        <begin position="200"/>
        <end position="450"/>
    </location>
</feature>
<keyword evidence="4" id="KW-0288">FMN</keyword>
<proteinExistence type="predicted"/>
<reference evidence="10 11" key="1">
    <citation type="journal article" date="2023" name="Elife">
        <title>Identification of key yeast species and microbe-microbe interactions impacting larval growth of Drosophila in the wild.</title>
        <authorList>
            <person name="Mure A."/>
            <person name="Sugiura Y."/>
            <person name="Maeda R."/>
            <person name="Honda K."/>
            <person name="Sakurai N."/>
            <person name="Takahashi Y."/>
            <person name="Watada M."/>
            <person name="Katoh T."/>
            <person name="Gotoh A."/>
            <person name="Gotoh Y."/>
            <person name="Taniguchi I."/>
            <person name="Nakamura K."/>
            <person name="Hayashi T."/>
            <person name="Katayama T."/>
            <person name="Uemura T."/>
            <person name="Hattori Y."/>
        </authorList>
    </citation>
    <scope>NUCLEOTIDE SEQUENCE [LARGE SCALE GENOMIC DNA]</scope>
    <source>
        <strain evidence="10 11">PK-24</strain>
    </source>
</reference>
<dbReference type="InterPro" id="IPR029039">
    <property type="entry name" value="Flavoprotein-like_sf"/>
</dbReference>
<evidence type="ECO:0000256" key="7">
    <source>
        <dbReference type="ARBA" id="ARBA00023002"/>
    </source>
</evidence>
<evidence type="ECO:0000256" key="1">
    <source>
        <dbReference type="ARBA" id="ARBA00001917"/>
    </source>
</evidence>
<dbReference type="Gene3D" id="1.20.990.10">
    <property type="entry name" value="NADPH-cytochrome p450 Reductase, Chain A, domain 3"/>
    <property type="match status" value="1"/>
</dbReference>
<dbReference type="SUPFAM" id="SSF52218">
    <property type="entry name" value="Flavoproteins"/>
    <property type="match status" value="1"/>
</dbReference>
<dbReference type="InterPro" id="IPR001094">
    <property type="entry name" value="Flavdoxin-like"/>
</dbReference>
<dbReference type="PRINTS" id="PR00371">
    <property type="entry name" value="FPNCR"/>
</dbReference>
<dbReference type="InterPro" id="IPR001709">
    <property type="entry name" value="Flavoprot_Pyr_Nucl_cyt_Rdtase"/>
</dbReference>
<keyword evidence="6" id="KW-0521">NADP</keyword>
<dbReference type="InterPro" id="IPR008254">
    <property type="entry name" value="Flavodoxin/NO_synth"/>
</dbReference>
<organism evidence="10 11">
    <name type="scientific">Pichia kluyveri</name>
    <name type="common">Yeast</name>
    <dbReference type="NCBI Taxonomy" id="36015"/>
    <lineage>
        <taxon>Eukaryota</taxon>
        <taxon>Fungi</taxon>
        <taxon>Dikarya</taxon>
        <taxon>Ascomycota</taxon>
        <taxon>Saccharomycotina</taxon>
        <taxon>Pichiomycetes</taxon>
        <taxon>Pichiales</taxon>
        <taxon>Pichiaceae</taxon>
        <taxon>Pichia</taxon>
    </lineage>
</organism>
<dbReference type="EMBL" id="BTGB01000009">
    <property type="protein sequence ID" value="GMM47802.1"/>
    <property type="molecule type" value="Genomic_DNA"/>
</dbReference>
<sequence>MTGHDIIIIYGSETGTAQDFAYTLAHRCRYLSLNPLVCSMDSLDPKLLLEVSTLLLLCSTTGQGELPRHSRKFFKFLMRKNLPSNLLEHLRFSTCGFGDSSYVMYNLAARKFHARLKQLGALELCERVECDEQSSEGQEAFYGVWENLVFESLKNKYSDKIIEIPENVVLDPIHKVNIRKDLFKRDISAVKSIDRSGSNADLITVDVGKIDRITDPEHFQEVLHIVLDKPTKSLDYRVGDTLSLYPENDSHDVDSFINLQEWNDIADYPLNLQCPVHMEPEGGWVRNLTLRSLVKYHLDITACPPRSFFSMVWHFASDDREKEKLQELGKIEESEQLYNYVNRPHRSILEVIQEFFSLKIPVEQILEVIPLIKPRLFSICNLPTPDKVELTVAVVEYSTIIRKLRKGLCTSWLKRCITGDKMIISINSNNLKILDSNMILVGPGTGIAPVRAIIQHNDKLIRENGKGNEYLLFTGHRYRSKDYLFGDEWPQMKGLKVIDSFSREGGGYVQDTIWKNKEIVADILNNGGGLYLCGSSGKMPTQTRITIEEILKESNNWDDQTAKDVMLKMEKERRYIQETW</sequence>
<dbReference type="GO" id="GO:0016491">
    <property type="term" value="F:oxidoreductase activity"/>
    <property type="evidence" value="ECO:0007669"/>
    <property type="project" value="UniProtKB-KW"/>
</dbReference>
<keyword evidence="5" id="KW-0274">FAD</keyword>
<keyword evidence="3" id="KW-0285">Flavoprotein</keyword>
<accession>A0AAV5R9N3</accession>
<dbReference type="InterPro" id="IPR023173">
    <property type="entry name" value="NADPH_Cyt_P450_Rdtase_alpha"/>
</dbReference>
<evidence type="ECO:0000313" key="11">
    <source>
        <dbReference type="Proteomes" id="UP001378960"/>
    </source>
</evidence>
<evidence type="ECO:0000256" key="3">
    <source>
        <dbReference type="ARBA" id="ARBA00022630"/>
    </source>
</evidence>
<dbReference type="PROSITE" id="PS50902">
    <property type="entry name" value="FLAVODOXIN_LIKE"/>
    <property type="match status" value="1"/>
</dbReference>
<dbReference type="Proteomes" id="UP001378960">
    <property type="component" value="Unassembled WGS sequence"/>
</dbReference>
<keyword evidence="11" id="KW-1185">Reference proteome</keyword>
<dbReference type="Gene3D" id="3.40.50.80">
    <property type="entry name" value="Nucleotide-binding domain of ferredoxin-NADP reductase (FNR) module"/>
    <property type="match status" value="1"/>
</dbReference>
<dbReference type="GO" id="GO:0010181">
    <property type="term" value="F:FMN binding"/>
    <property type="evidence" value="ECO:0007669"/>
    <property type="project" value="InterPro"/>
</dbReference>
<evidence type="ECO:0000259" key="9">
    <source>
        <dbReference type="PROSITE" id="PS51384"/>
    </source>
</evidence>
<dbReference type="InterPro" id="IPR017927">
    <property type="entry name" value="FAD-bd_FR_type"/>
</dbReference>
<evidence type="ECO:0000256" key="5">
    <source>
        <dbReference type="ARBA" id="ARBA00022827"/>
    </source>
</evidence>
<gene>
    <name evidence="10" type="ORF">DAPK24_044000</name>
</gene>
<dbReference type="SUPFAM" id="SSF52343">
    <property type="entry name" value="Ferredoxin reductase-like, C-terminal NADP-linked domain"/>
    <property type="match status" value="1"/>
</dbReference>
<protein>
    <submittedName>
        <fullName evidence="10">NAPDH-dependent diflavin reductase</fullName>
    </submittedName>
</protein>
<comment type="caution">
    <text evidence="10">The sequence shown here is derived from an EMBL/GenBank/DDBJ whole genome shotgun (WGS) entry which is preliminary data.</text>
</comment>
<dbReference type="PRINTS" id="PR00369">
    <property type="entry name" value="FLAVODOXIN"/>
</dbReference>
<dbReference type="InterPro" id="IPR039261">
    <property type="entry name" value="FNR_nucleotide-bd"/>
</dbReference>
<dbReference type="AlphaFoldDB" id="A0AAV5R9N3"/>
<name>A0AAV5R9N3_PICKL</name>